<dbReference type="Proteomes" id="UP000005824">
    <property type="component" value="Unassembled WGS sequence"/>
</dbReference>
<dbReference type="InterPro" id="IPR056111">
    <property type="entry name" value="DUF7694"/>
</dbReference>
<accession>B4CVT3</accession>
<dbReference type="InParanoid" id="B4CVT3"/>
<evidence type="ECO:0000313" key="3">
    <source>
        <dbReference type="Proteomes" id="UP000005824"/>
    </source>
</evidence>
<dbReference type="eggNOG" id="ENOG5033FEQ">
    <property type="taxonomic scope" value="Bacteria"/>
</dbReference>
<feature type="domain" description="DUF7694" evidence="1">
    <location>
        <begin position="75"/>
        <end position="130"/>
    </location>
</feature>
<keyword evidence="3" id="KW-1185">Reference proteome</keyword>
<protein>
    <recommendedName>
        <fullName evidence="1">DUF7694 domain-containing protein</fullName>
    </recommendedName>
</protein>
<proteinExistence type="predicted"/>
<comment type="caution">
    <text evidence="2">The sequence shown here is derived from an EMBL/GenBank/DDBJ whole genome shotgun (WGS) entry which is preliminary data.</text>
</comment>
<dbReference type="RefSeq" id="WP_006978097.1">
    <property type="nucleotide sequence ID" value="NZ_ABVL01000002.1"/>
</dbReference>
<evidence type="ECO:0000259" key="1">
    <source>
        <dbReference type="Pfam" id="PF24746"/>
    </source>
</evidence>
<reference evidence="2 3" key="1">
    <citation type="journal article" date="2011" name="J. Bacteriol.">
        <title>Genome sequence of Chthoniobacter flavus Ellin428, an aerobic heterotrophic soil bacterium.</title>
        <authorList>
            <person name="Kant R."/>
            <person name="van Passel M.W."/>
            <person name="Palva A."/>
            <person name="Lucas S."/>
            <person name="Lapidus A."/>
            <person name="Glavina Del Rio T."/>
            <person name="Dalin E."/>
            <person name="Tice H."/>
            <person name="Bruce D."/>
            <person name="Goodwin L."/>
            <person name="Pitluck S."/>
            <person name="Larimer F.W."/>
            <person name="Land M.L."/>
            <person name="Hauser L."/>
            <person name="Sangwan P."/>
            <person name="de Vos W.M."/>
            <person name="Janssen P.H."/>
            <person name="Smidt H."/>
        </authorList>
    </citation>
    <scope>NUCLEOTIDE SEQUENCE [LARGE SCALE GENOMIC DNA]</scope>
    <source>
        <strain evidence="2 3">Ellin428</strain>
    </source>
</reference>
<organism evidence="2 3">
    <name type="scientific">Chthoniobacter flavus Ellin428</name>
    <dbReference type="NCBI Taxonomy" id="497964"/>
    <lineage>
        <taxon>Bacteria</taxon>
        <taxon>Pseudomonadati</taxon>
        <taxon>Verrucomicrobiota</taxon>
        <taxon>Spartobacteria</taxon>
        <taxon>Chthoniobacterales</taxon>
        <taxon>Chthoniobacteraceae</taxon>
        <taxon>Chthoniobacter</taxon>
    </lineage>
</organism>
<gene>
    <name evidence="2" type="ORF">CfE428DRAFT_0770</name>
</gene>
<dbReference type="Pfam" id="PF24746">
    <property type="entry name" value="DUF7694"/>
    <property type="match status" value="1"/>
</dbReference>
<evidence type="ECO:0000313" key="2">
    <source>
        <dbReference type="EMBL" id="EDY21525.1"/>
    </source>
</evidence>
<dbReference type="AlphaFoldDB" id="B4CVT3"/>
<dbReference type="EMBL" id="ABVL01000002">
    <property type="protein sequence ID" value="EDY21525.1"/>
    <property type="molecule type" value="Genomic_DNA"/>
</dbReference>
<sequence length="180" mass="20667">MSPFVEMKRDVRENQIYRKTLLAQPAEFFEKYYGFVPNPIEKMHLVEKTIQATMAPRVFVNDIYRVKMRKCPPLVHLDLSRHDGQPITCWRDLQQIKNELVGPECEGVELFPAESRLVDTAHQYHLWVVEDAGFRFPFGYQNRVVLPEPVCTMSSGEDPLAALNDGPCIVGNWNCVAATN</sequence>
<name>B4CVT3_9BACT</name>